<reference evidence="1" key="1">
    <citation type="journal article" date="2015" name="Nature">
        <title>Complex archaea that bridge the gap between prokaryotes and eukaryotes.</title>
        <authorList>
            <person name="Spang A."/>
            <person name="Saw J.H."/>
            <person name="Jorgensen S.L."/>
            <person name="Zaremba-Niedzwiedzka K."/>
            <person name="Martijn J."/>
            <person name="Lind A.E."/>
            <person name="van Eijk R."/>
            <person name="Schleper C."/>
            <person name="Guy L."/>
            <person name="Ettema T.J."/>
        </authorList>
    </citation>
    <scope>NUCLEOTIDE SEQUENCE</scope>
</reference>
<dbReference type="AlphaFoldDB" id="A0A0F9N244"/>
<protein>
    <submittedName>
        <fullName evidence="1">Uncharacterized protein</fullName>
    </submittedName>
</protein>
<organism evidence="1">
    <name type="scientific">marine sediment metagenome</name>
    <dbReference type="NCBI Taxonomy" id="412755"/>
    <lineage>
        <taxon>unclassified sequences</taxon>
        <taxon>metagenomes</taxon>
        <taxon>ecological metagenomes</taxon>
    </lineage>
</organism>
<proteinExistence type="predicted"/>
<evidence type="ECO:0000313" key="1">
    <source>
        <dbReference type="EMBL" id="KKM82885.1"/>
    </source>
</evidence>
<dbReference type="InterPro" id="IPR024411">
    <property type="entry name" value="Tail_terminator_phage"/>
</dbReference>
<comment type="caution">
    <text evidence="1">The sequence shown here is derived from an EMBL/GenBank/DDBJ whole genome shotgun (WGS) entry which is preliminary data.</text>
</comment>
<sequence>MASANYVKSAANILVTAGVGALTGAGWRIFGGHQPAEPDKAITIYFVGGRNPSPLWLLDYPSLSVRVRGTPFAWEATQVKAEEVKDALLGLPSQDIDGDRWVSVTMLGDMRDLGHDDKDRPVLGLDFQTIIQPASGTNRIPLAV</sequence>
<gene>
    <name evidence="1" type="ORF">LCGC14_1314940</name>
</gene>
<dbReference type="EMBL" id="LAZR01007795">
    <property type="protein sequence ID" value="KKM82885.1"/>
    <property type="molecule type" value="Genomic_DNA"/>
</dbReference>
<accession>A0A0F9N244</accession>
<dbReference type="Pfam" id="PF12691">
    <property type="entry name" value="Phage_tail_terminator_6"/>
    <property type="match status" value="1"/>
</dbReference>
<name>A0A0F9N244_9ZZZZ</name>